<dbReference type="InterPro" id="IPR002893">
    <property type="entry name" value="Znf_MYND"/>
</dbReference>
<gene>
    <name evidence="7" type="ORF">GPECTOR_32g522</name>
</gene>
<keyword evidence="3" id="KW-0862">Zinc</keyword>
<name>A0A150GDK0_GONPE</name>
<dbReference type="Pfam" id="PF01753">
    <property type="entry name" value="zf-MYND"/>
    <property type="match status" value="1"/>
</dbReference>
<accession>A0A150GDK0</accession>
<keyword evidence="1" id="KW-0479">Metal-binding</keyword>
<evidence type="ECO:0000313" key="8">
    <source>
        <dbReference type="Proteomes" id="UP000075714"/>
    </source>
</evidence>
<dbReference type="OrthoDB" id="550206at2759"/>
<evidence type="ECO:0000256" key="1">
    <source>
        <dbReference type="ARBA" id="ARBA00022723"/>
    </source>
</evidence>
<sequence>MSRQAVSRHLRELMSSIDTVLEFYGPGISFCSNDALQQRIDTCNSESLALHHQYTHILSRAQDAAQGLQTAAALDWIEPCVGTGVVPWLIRTFKLIASKAAEVLDRAAPVGARRNVAASLNVCGPSAFMLLGNLIDQLHSRAACWVLLTRLNACTLPTTPIAELVDALSSSGLVPAAAGMILQVPLVDESVSPLAPMARNLKDTAINVHAAMRDICLALCVLQRAHMLLLLSSGSTSAPGVAQLGRQLEHSDVTALRHAMLQRLAAHGGLQPPPPEGEGEGDGVAAEGSPAEAQAWWLPLLEAQRGALTGGDDEWLEDDHCVTVLVSLGYWRGTELREVTSCGNLRSGRVPLPASAPPPKTVARLAARTAEALCRLYRGQGLGGAYGSPQRHFARSPDLKDMLDFSDEASIVSEAELQACLPHWLEAAAWGLALCGEALAGAVERRDGVAPKVLHWISQVQDLGKGAAGIAQLIRALAALSGHTQRGTNTLHEEARADLSAQLRRAGLGASLDRALRLAFALFDRAAAPGASEWERSAAKELREVPAAVADILRCHLTLPMPEPAGATAEEGGASGVLVTAAKRASALARKLEELVEAGDGGGGGSMGEIFKPSSAVLGIVISGAAIIREELRKRQQTISPGDGGLAPKAGSDAVPAARAPGGERAFELLALLTRSACHLAAQLAAVAARLSGDRGNAAVSPKAIAQAIVATAQTLDQLSHSCPDRGWGLTETQLIACQPHRLLAAAAALMCAMPADVHSARPPMLPTALTRALAALAARSGLSLRVRAWLAPPAGPEPPAATQAAMPAPNRAERGCLERPLRAAVASPNFDKVPYMAEYALALLDVARGSSSDCSGRANGTVFGDIARTISAAQDDEDAGPSADEARARVSNALDQYLGRRAGRDAEAAVAVAVPTALPAPLPVEAAALATRQLRVCANPLCANSGRAAEADLVLKQCAGCRAVRYCGAACQRAHWSEHRALCAELKAAATGEGMG</sequence>
<dbReference type="AlphaFoldDB" id="A0A150GDK0"/>
<evidence type="ECO:0000256" key="2">
    <source>
        <dbReference type="ARBA" id="ARBA00022771"/>
    </source>
</evidence>
<evidence type="ECO:0000256" key="3">
    <source>
        <dbReference type="ARBA" id="ARBA00022833"/>
    </source>
</evidence>
<keyword evidence="2 4" id="KW-0863">Zinc-finger</keyword>
<evidence type="ECO:0000259" key="6">
    <source>
        <dbReference type="PROSITE" id="PS50865"/>
    </source>
</evidence>
<evidence type="ECO:0000256" key="5">
    <source>
        <dbReference type="SAM" id="MobiDB-lite"/>
    </source>
</evidence>
<dbReference type="GO" id="GO:0008270">
    <property type="term" value="F:zinc ion binding"/>
    <property type="evidence" value="ECO:0007669"/>
    <property type="project" value="UniProtKB-KW"/>
</dbReference>
<feature type="region of interest" description="Disordered" evidence="5">
    <location>
        <begin position="267"/>
        <end position="288"/>
    </location>
</feature>
<comment type="caution">
    <text evidence="7">The sequence shown here is derived from an EMBL/GenBank/DDBJ whole genome shotgun (WGS) entry which is preliminary data.</text>
</comment>
<dbReference type="EMBL" id="LSYV01000033">
    <property type="protein sequence ID" value="KXZ47909.1"/>
    <property type="molecule type" value="Genomic_DNA"/>
</dbReference>
<proteinExistence type="predicted"/>
<reference evidence="8" key="1">
    <citation type="journal article" date="2016" name="Nat. Commun.">
        <title>The Gonium pectorale genome demonstrates co-option of cell cycle regulation during the evolution of multicellularity.</title>
        <authorList>
            <person name="Hanschen E.R."/>
            <person name="Marriage T.N."/>
            <person name="Ferris P.J."/>
            <person name="Hamaji T."/>
            <person name="Toyoda A."/>
            <person name="Fujiyama A."/>
            <person name="Neme R."/>
            <person name="Noguchi H."/>
            <person name="Minakuchi Y."/>
            <person name="Suzuki M."/>
            <person name="Kawai-Toyooka H."/>
            <person name="Smith D.R."/>
            <person name="Sparks H."/>
            <person name="Anderson J."/>
            <person name="Bakaric R."/>
            <person name="Luria V."/>
            <person name="Karger A."/>
            <person name="Kirschner M.W."/>
            <person name="Durand P.M."/>
            <person name="Michod R.E."/>
            <person name="Nozaki H."/>
            <person name="Olson B.J."/>
        </authorList>
    </citation>
    <scope>NUCLEOTIDE SEQUENCE [LARGE SCALE GENOMIC DNA]</scope>
    <source>
        <strain evidence="8">NIES-2863</strain>
    </source>
</reference>
<dbReference type="PROSITE" id="PS50865">
    <property type="entry name" value="ZF_MYND_2"/>
    <property type="match status" value="1"/>
</dbReference>
<protein>
    <recommendedName>
        <fullName evidence="6">MYND-type domain-containing protein</fullName>
    </recommendedName>
</protein>
<organism evidence="7 8">
    <name type="scientific">Gonium pectorale</name>
    <name type="common">Green alga</name>
    <dbReference type="NCBI Taxonomy" id="33097"/>
    <lineage>
        <taxon>Eukaryota</taxon>
        <taxon>Viridiplantae</taxon>
        <taxon>Chlorophyta</taxon>
        <taxon>core chlorophytes</taxon>
        <taxon>Chlorophyceae</taxon>
        <taxon>CS clade</taxon>
        <taxon>Chlamydomonadales</taxon>
        <taxon>Volvocaceae</taxon>
        <taxon>Gonium</taxon>
    </lineage>
</organism>
<feature type="domain" description="MYND-type" evidence="6">
    <location>
        <begin position="943"/>
        <end position="984"/>
    </location>
</feature>
<dbReference type="Proteomes" id="UP000075714">
    <property type="component" value="Unassembled WGS sequence"/>
</dbReference>
<dbReference type="SUPFAM" id="SSF144232">
    <property type="entry name" value="HIT/MYND zinc finger-like"/>
    <property type="match status" value="1"/>
</dbReference>
<evidence type="ECO:0000313" key="7">
    <source>
        <dbReference type="EMBL" id="KXZ47909.1"/>
    </source>
</evidence>
<evidence type="ECO:0000256" key="4">
    <source>
        <dbReference type="PROSITE-ProRule" id="PRU00134"/>
    </source>
</evidence>
<dbReference type="Gene3D" id="6.10.140.2220">
    <property type="match status" value="1"/>
</dbReference>
<keyword evidence="8" id="KW-1185">Reference proteome</keyword>